<dbReference type="AlphaFoldDB" id="A0A097ATJ6"/>
<dbReference type="KEGG" id="tki:TKV_c19750"/>
<dbReference type="InterPro" id="IPR001268">
    <property type="entry name" value="NADH_UbQ_OxRdtase_30kDa_su"/>
</dbReference>
<dbReference type="GO" id="GO:0008137">
    <property type="term" value="F:NADH dehydrogenase (ubiquinone) activity"/>
    <property type="evidence" value="ECO:0007669"/>
    <property type="project" value="InterPro"/>
</dbReference>
<dbReference type="InterPro" id="IPR037232">
    <property type="entry name" value="NADH_quin_OxRdtase_su_C/D-like"/>
</dbReference>
<evidence type="ECO:0000313" key="3">
    <source>
        <dbReference type="Proteomes" id="UP000029669"/>
    </source>
</evidence>
<reference evidence="3" key="1">
    <citation type="journal article" date="2015" name="Genome Announc.">
        <title>Whole-Genome Sequences of 80 Environmental and Clinical Isolates of Burkholderia pseudomallei.</title>
        <authorList>
            <person name="Johnson S.L."/>
            <person name="Baker A.L."/>
            <person name="Chain P.S."/>
            <person name="Currie B.J."/>
            <person name="Daligault H.E."/>
            <person name="Davenport K.W."/>
            <person name="Davis C.B."/>
            <person name="Inglis T.J."/>
            <person name="Kaestli M."/>
            <person name="Koren S."/>
            <person name="Mayo M."/>
            <person name="Merritt A.J."/>
            <person name="Price E.P."/>
            <person name="Sarovich D.S."/>
            <person name="Warner J."/>
            <person name="Rosovitz M.J."/>
        </authorList>
    </citation>
    <scope>NUCLEOTIDE SEQUENCE [LARGE SCALE GENOMIC DNA]</scope>
    <source>
        <strain evidence="3">DSM 2030</strain>
    </source>
</reference>
<sequence>MNIKEEIGKMLKEGARYISSIAHLDLESEENIVLKHLFDVKGTIKEITLVDKFPGTFESIRSIYPAAEWAEREIMEMYGTKFTDYEDVEKGLLLTSQASIEPPLAKLERERILEQKSKRR</sequence>
<feature type="domain" description="NADH:ubiquinone oxidoreductase 30kDa subunit" evidence="1">
    <location>
        <begin position="10"/>
        <end position="104"/>
    </location>
</feature>
<accession>A0A097ATJ6</accession>
<dbReference type="EMBL" id="CP009170">
    <property type="protein sequence ID" value="AIS53119.1"/>
    <property type="molecule type" value="Genomic_DNA"/>
</dbReference>
<name>A0A097ATJ6_THEKI</name>
<dbReference type="RefSeq" id="WP_049685751.1">
    <property type="nucleotide sequence ID" value="NZ_CP009170.1"/>
</dbReference>
<organism evidence="2 3">
    <name type="scientific">Thermoanaerobacter kivui</name>
    <name type="common">Acetogenium kivui</name>
    <dbReference type="NCBI Taxonomy" id="2325"/>
    <lineage>
        <taxon>Bacteria</taxon>
        <taxon>Bacillati</taxon>
        <taxon>Bacillota</taxon>
        <taxon>Clostridia</taxon>
        <taxon>Thermoanaerobacterales</taxon>
        <taxon>Thermoanaerobacteraceae</taxon>
        <taxon>Thermoanaerobacter</taxon>
    </lineage>
</organism>
<dbReference type="Pfam" id="PF00329">
    <property type="entry name" value="Complex1_30kDa"/>
    <property type="match status" value="1"/>
</dbReference>
<dbReference type="HOGENOM" id="CLU_2060325_0_0_9"/>
<evidence type="ECO:0000259" key="1">
    <source>
        <dbReference type="Pfam" id="PF00329"/>
    </source>
</evidence>
<evidence type="ECO:0000313" key="2">
    <source>
        <dbReference type="EMBL" id="AIS53119.1"/>
    </source>
</evidence>
<dbReference type="OrthoDB" id="9803286at2"/>
<dbReference type="Proteomes" id="UP000029669">
    <property type="component" value="Chromosome"/>
</dbReference>
<proteinExistence type="predicted"/>
<protein>
    <submittedName>
        <fullName evidence="2">Ech-type complex subunit Ech2D</fullName>
    </submittedName>
</protein>
<dbReference type="Gene3D" id="3.30.460.80">
    <property type="entry name" value="NADH:ubiquinone oxidoreductase, 30kDa subunit"/>
    <property type="match status" value="1"/>
</dbReference>
<keyword evidence="3" id="KW-1185">Reference proteome</keyword>
<dbReference type="eggNOG" id="COG0852">
    <property type="taxonomic scope" value="Bacteria"/>
</dbReference>
<dbReference type="STRING" id="2325.TKV_c19750"/>
<dbReference type="SUPFAM" id="SSF143243">
    <property type="entry name" value="Nqo5-like"/>
    <property type="match status" value="1"/>
</dbReference>
<gene>
    <name evidence="2" type="primary">ech2D</name>
    <name evidence="2" type="ORF">TKV_c19750</name>
</gene>